<proteinExistence type="predicted"/>
<dbReference type="AlphaFoldDB" id="A0A919RMF6"/>
<evidence type="ECO:0000313" key="3">
    <source>
        <dbReference type="Proteomes" id="UP000606172"/>
    </source>
</evidence>
<gene>
    <name evidence="2" type="ORF">Ssi02_67060</name>
</gene>
<dbReference type="InterPro" id="IPR001509">
    <property type="entry name" value="Epimerase_deHydtase"/>
</dbReference>
<comment type="caution">
    <text evidence="2">The sequence shown here is derived from an EMBL/GenBank/DDBJ whole genome shotgun (WGS) entry which is preliminary data.</text>
</comment>
<dbReference type="InterPro" id="IPR036291">
    <property type="entry name" value="NAD(P)-bd_dom_sf"/>
</dbReference>
<protein>
    <submittedName>
        <fullName evidence="2">NAD-dependent epimerase</fullName>
    </submittedName>
</protein>
<reference evidence="2" key="1">
    <citation type="submission" date="2021-01" db="EMBL/GenBank/DDBJ databases">
        <title>Whole genome shotgun sequence of Sinosporangium siamense NBRC 109515.</title>
        <authorList>
            <person name="Komaki H."/>
            <person name="Tamura T."/>
        </authorList>
    </citation>
    <scope>NUCLEOTIDE SEQUENCE</scope>
    <source>
        <strain evidence="2">NBRC 109515</strain>
    </source>
</reference>
<evidence type="ECO:0000259" key="1">
    <source>
        <dbReference type="Pfam" id="PF01370"/>
    </source>
</evidence>
<dbReference type="SUPFAM" id="SSF51735">
    <property type="entry name" value="NAD(P)-binding Rossmann-fold domains"/>
    <property type="match status" value="1"/>
</dbReference>
<dbReference type="RefSeq" id="WP_204031474.1">
    <property type="nucleotide sequence ID" value="NZ_BOOW01000045.1"/>
</dbReference>
<feature type="domain" description="NAD-dependent epimerase/dehydratase" evidence="1">
    <location>
        <begin position="8"/>
        <end position="206"/>
    </location>
</feature>
<dbReference type="Pfam" id="PF01370">
    <property type="entry name" value="Epimerase"/>
    <property type="match status" value="1"/>
</dbReference>
<dbReference type="Gene3D" id="3.40.50.720">
    <property type="entry name" value="NAD(P)-binding Rossmann-like Domain"/>
    <property type="match status" value="1"/>
</dbReference>
<keyword evidence="3" id="KW-1185">Reference proteome</keyword>
<evidence type="ECO:0000313" key="2">
    <source>
        <dbReference type="EMBL" id="GII96475.1"/>
    </source>
</evidence>
<organism evidence="2 3">
    <name type="scientific">Sinosporangium siamense</name>
    <dbReference type="NCBI Taxonomy" id="1367973"/>
    <lineage>
        <taxon>Bacteria</taxon>
        <taxon>Bacillati</taxon>
        <taxon>Actinomycetota</taxon>
        <taxon>Actinomycetes</taxon>
        <taxon>Streptosporangiales</taxon>
        <taxon>Streptosporangiaceae</taxon>
        <taxon>Sinosporangium</taxon>
    </lineage>
</organism>
<name>A0A919RMF6_9ACTN</name>
<accession>A0A919RMF6</accession>
<dbReference type="EMBL" id="BOOW01000045">
    <property type="protein sequence ID" value="GII96475.1"/>
    <property type="molecule type" value="Genomic_DNA"/>
</dbReference>
<sequence>MTKHVVVGSGQVGALLAAKLIDKGEDVTVITRSGSGPANARRVAVDVADRGRLIEAAKGADVLYNCVSPKYHRWPIDWPPLAASILGTAEATGAVLVTLSNLYPYGQVSGPMVEDLPFTSTTPKARVRAEMWEQALAAHRAGRIRTTEVRASDFFGPGSSDQSYLGSRFIAPLKAGKSIPLAWPPDVPHSWTYIPDVVNALIIAGSDDRAWGRPWHIPTNEPLTFRELAERMAALLNKPMPGVRQTPWPLLRAVGLFSPLLGELRHVRYQFVSPFIVDSSAFQATFGLAPTPVDQALRATLDI</sequence>
<dbReference type="Proteomes" id="UP000606172">
    <property type="component" value="Unassembled WGS sequence"/>
</dbReference>